<comment type="catalytic activity">
    <reaction evidence="5">
        <text>L-glutaminyl-[peptide chain release factor] + S-adenosyl-L-methionine = N(5)-methyl-L-glutaminyl-[peptide chain release factor] + S-adenosyl-L-homocysteine + H(+)</text>
        <dbReference type="Rhea" id="RHEA:42896"/>
        <dbReference type="Rhea" id="RHEA-COMP:10271"/>
        <dbReference type="Rhea" id="RHEA-COMP:10272"/>
        <dbReference type="ChEBI" id="CHEBI:15378"/>
        <dbReference type="ChEBI" id="CHEBI:30011"/>
        <dbReference type="ChEBI" id="CHEBI:57856"/>
        <dbReference type="ChEBI" id="CHEBI:59789"/>
        <dbReference type="ChEBI" id="CHEBI:61891"/>
        <dbReference type="EC" id="2.1.1.297"/>
    </reaction>
</comment>
<evidence type="ECO:0000256" key="4">
    <source>
        <dbReference type="ARBA" id="ARBA00022691"/>
    </source>
</evidence>
<dbReference type="NCBIfam" id="TIGR00536">
    <property type="entry name" value="hemK_fam"/>
    <property type="match status" value="1"/>
</dbReference>
<dbReference type="EC" id="2.1.1.297" evidence="1"/>
<evidence type="ECO:0000259" key="7">
    <source>
        <dbReference type="Pfam" id="PF17827"/>
    </source>
</evidence>
<dbReference type="Pfam" id="PF17827">
    <property type="entry name" value="PrmC_N"/>
    <property type="match status" value="1"/>
</dbReference>
<dbReference type="Gene3D" id="1.10.8.10">
    <property type="entry name" value="DNA helicase RuvA subunit, C-terminal domain"/>
    <property type="match status" value="1"/>
</dbReference>
<evidence type="ECO:0000313" key="8">
    <source>
        <dbReference type="EMBL" id="OGY24037.1"/>
    </source>
</evidence>
<evidence type="ECO:0000256" key="2">
    <source>
        <dbReference type="ARBA" id="ARBA00022603"/>
    </source>
</evidence>
<dbReference type="GO" id="GO:0032259">
    <property type="term" value="P:methylation"/>
    <property type="evidence" value="ECO:0007669"/>
    <property type="project" value="UniProtKB-KW"/>
</dbReference>
<gene>
    <name evidence="8" type="ORF">A2126_01650</name>
</gene>
<sequence>MLLSQVLNSTKIDSTEVEIFLAHLLGKDRSFVKAFPENSLNTDQTRLLKNFLKRRLKNEPLNYILGFKDFCGLRFKVDRRAMIPRPETEELVAEVIKHVYALPNRSLPNYFTKPSLTIVDVGTGCGNIAISLAKAIPFAKIYAIEKELRAWRLAKENISHHNVEDQVVLLRGDLLNPINEPADIIVANLPYIPTARIATLQPEIQGWEPREALDGGPDGLEHYRQLFKDATRVLRSGGHLFYELDGDTQTMRF</sequence>
<feature type="domain" description="Methyltransferase small" evidence="6">
    <location>
        <begin position="114"/>
        <end position="191"/>
    </location>
</feature>
<feature type="domain" description="Release factor glutamine methyltransferase N-terminal" evidence="7">
    <location>
        <begin position="7"/>
        <end position="66"/>
    </location>
</feature>
<evidence type="ECO:0000256" key="5">
    <source>
        <dbReference type="ARBA" id="ARBA00048391"/>
    </source>
</evidence>
<evidence type="ECO:0000259" key="6">
    <source>
        <dbReference type="Pfam" id="PF05175"/>
    </source>
</evidence>
<organism evidence="8 9">
    <name type="scientific">Candidatus Woykebacteria bacterium GWB1_45_5</name>
    <dbReference type="NCBI Taxonomy" id="1802592"/>
    <lineage>
        <taxon>Bacteria</taxon>
        <taxon>Candidatus Woykeibacteriota</taxon>
    </lineage>
</organism>
<keyword evidence="4" id="KW-0949">S-adenosyl-L-methionine</keyword>
<evidence type="ECO:0000256" key="1">
    <source>
        <dbReference type="ARBA" id="ARBA00012771"/>
    </source>
</evidence>
<comment type="caution">
    <text evidence="8">The sequence shown here is derived from an EMBL/GenBank/DDBJ whole genome shotgun (WGS) entry which is preliminary data.</text>
</comment>
<reference evidence="8 9" key="1">
    <citation type="journal article" date="2016" name="Nat. Commun.">
        <title>Thousands of microbial genomes shed light on interconnected biogeochemical processes in an aquifer system.</title>
        <authorList>
            <person name="Anantharaman K."/>
            <person name="Brown C.T."/>
            <person name="Hug L.A."/>
            <person name="Sharon I."/>
            <person name="Castelle C.J."/>
            <person name="Probst A.J."/>
            <person name="Thomas B.C."/>
            <person name="Singh A."/>
            <person name="Wilkins M.J."/>
            <person name="Karaoz U."/>
            <person name="Brodie E.L."/>
            <person name="Williams K.H."/>
            <person name="Hubbard S.S."/>
            <person name="Banfield J.F."/>
        </authorList>
    </citation>
    <scope>NUCLEOTIDE SEQUENCE [LARGE SCALE GENOMIC DNA]</scope>
</reference>
<keyword evidence="3 8" id="KW-0808">Transferase</keyword>
<dbReference type="NCBIfam" id="TIGR03534">
    <property type="entry name" value="RF_mod_PrmC"/>
    <property type="match status" value="1"/>
</dbReference>
<evidence type="ECO:0000256" key="3">
    <source>
        <dbReference type="ARBA" id="ARBA00022679"/>
    </source>
</evidence>
<keyword evidence="2 8" id="KW-0489">Methyltransferase</keyword>
<dbReference type="Pfam" id="PF05175">
    <property type="entry name" value="MTS"/>
    <property type="match status" value="1"/>
</dbReference>
<name>A0A1G1W9M9_9BACT</name>
<dbReference type="Proteomes" id="UP000178493">
    <property type="component" value="Unassembled WGS sequence"/>
</dbReference>
<dbReference type="InterPro" id="IPR029063">
    <property type="entry name" value="SAM-dependent_MTases_sf"/>
</dbReference>
<dbReference type="InterPro" id="IPR004556">
    <property type="entry name" value="HemK-like"/>
</dbReference>
<accession>A0A1G1W9M9</accession>
<dbReference type="SUPFAM" id="SSF53335">
    <property type="entry name" value="S-adenosyl-L-methionine-dependent methyltransferases"/>
    <property type="match status" value="1"/>
</dbReference>
<dbReference type="EMBL" id="MHCO01000021">
    <property type="protein sequence ID" value="OGY24037.1"/>
    <property type="molecule type" value="Genomic_DNA"/>
</dbReference>
<evidence type="ECO:0000313" key="9">
    <source>
        <dbReference type="Proteomes" id="UP000178493"/>
    </source>
</evidence>
<dbReference type="PANTHER" id="PTHR18895:SF74">
    <property type="entry name" value="MTRF1L RELEASE FACTOR GLUTAMINE METHYLTRANSFERASE"/>
    <property type="match status" value="1"/>
</dbReference>
<dbReference type="InterPro" id="IPR050320">
    <property type="entry name" value="N5-glutamine_MTase"/>
</dbReference>
<dbReference type="InterPro" id="IPR019874">
    <property type="entry name" value="RF_methyltr_PrmC"/>
</dbReference>
<dbReference type="InterPro" id="IPR007848">
    <property type="entry name" value="Small_mtfrase_dom"/>
</dbReference>
<dbReference type="AlphaFoldDB" id="A0A1G1W9M9"/>
<dbReference type="GO" id="GO:0102559">
    <property type="term" value="F:peptide chain release factor N(5)-glutamine methyltransferase activity"/>
    <property type="evidence" value="ECO:0007669"/>
    <property type="project" value="UniProtKB-EC"/>
</dbReference>
<dbReference type="PANTHER" id="PTHR18895">
    <property type="entry name" value="HEMK METHYLTRANSFERASE"/>
    <property type="match status" value="1"/>
</dbReference>
<protein>
    <recommendedName>
        <fullName evidence="1">peptide chain release factor N(5)-glutamine methyltransferase</fullName>
        <ecNumber evidence="1">2.1.1.297</ecNumber>
    </recommendedName>
</protein>
<dbReference type="InterPro" id="IPR040758">
    <property type="entry name" value="PrmC_N"/>
</dbReference>
<proteinExistence type="predicted"/>
<dbReference type="Gene3D" id="3.40.50.150">
    <property type="entry name" value="Vaccinia Virus protein VP39"/>
    <property type="match status" value="1"/>
</dbReference>
<dbReference type="CDD" id="cd02440">
    <property type="entry name" value="AdoMet_MTases"/>
    <property type="match status" value="1"/>
</dbReference>